<name>A0A6G9YI30_9NOCA</name>
<reference evidence="4 5" key="1">
    <citation type="journal article" date="2019" name="ACS Chem. Biol.">
        <title>Identification and Mobilization of a Cryptic Antibiotic Biosynthesis Gene Locus from a Human-Pathogenic Nocardia Isolate.</title>
        <authorList>
            <person name="Herisse M."/>
            <person name="Ishida K."/>
            <person name="Porter J.L."/>
            <person name="Howden B."/>
            <person name="Hertweck C."/>
            <person name="Stinear T.P."/>
            <person name="Pidot S.J."/>
        </authorList>
    </citation>
    <scope>NUCLEOTIDE SEQUENCE [LARGE SCALE GENOMIC DNA]</scope>
    <source>
        <strain evidence="4 5">AUSMDU00012717</strain>
    </source>
</reference>
<organism evidence="4 5">
    <name type="scientific">Nocardia arthritidis</name>
    <dbReference type="NCBI Taxonomy" id="228602"/>
    <lineage>
        <taxon>Bacteria</taxon>
        <taxon>Bacillati</taxon>
        <taxon>Actinomycetota</taxon>
        <taxon>Actinomycetes</taxon>
        <taxon>Mycobacteriales</taxon>
        <taxon>Nocardiaceae</taxon>
        <taxon>Nocardia</taxon>
    </lineage>
</organism>
<dbReference type="AlphaFoldDB" id="A0A6G9YI30"/>
<dbReference type="PANTHER" id="PTHR48106:SF2">
    <property type="entry name" value="ZN2+-BINDING DEHYDROGENASE"/>
    <property type="match status" value="1"/>
</dbReference>
<feature type="domain" description="Enoyl reductase (ER)" evidence="3">
    <location>
        <begin position="37"/>
        <end position="343"/>
    </location>
</feature>
<proteinExistence type="predicted"/>
<evidence type="ECO:0000313" key="5">
    <source>
        <dbReference type="Proteomes" id="UP000503540"/>
    </source>
</evidence>
<dbReference type="SUPFAM" id="SSF51735">
    <property type="entry name" value="NAD(P)-binding Rossmann-fold domains"/>
    <property type="match status" value="1"/>
</dbReference>
<protein>
    <submittedName>
        <fullName evidence="4">Alcohol dehydrogenase catalytic domain-containing protein</fullName>
    </submittedName>
</protein>
<dbReference type="InterPro" id="IPR036291">
    <property type="entry name" value="NAD(P)-bd_dom_sf"/>
</dbReference>
<accession>A0A6G9YI30</accession>
<evidence type="ECO:0000313" key="4">
    <source>
        <dbReference type="EMBL" id="QIS12820.1"/>
    </source>
</evidence>
<dbReference type="InterPro" id="IPR011032">
    <property type="entry name" value="GroES-like_sf"/>
</dbReference>
<dbReference type="GO" id="GO:0070402">
    <property type="term" value="F:NADPH binding"/>
    <property type="evidence" value="ECO:0007669"/>
    <property type="project" value="TreeGrafter"/>
</dbReference>
<keyword evidence="1" id="KW-0521">NADP</keyword>
<dbReference type="PANTHER" id="PTHR48106">
    <property type="entry name" value="QUINONE OXIDOREDUCTASE PIG3-RELATED"/>
    <property type="match status" value="1"/>
</dbReference>
<dbReference type="Gene3D" id="3.90.180.10">
    <property type="entry name" value="Medium-chain alcohol dehydrogenases, catalytic domain"/>
    <property type="match status" value="1"/>
</dbReference>
<evidence type="ECO:0000256" key="2">
    <source>
        <dbReference type="ARBA" id="ARBA00023002"/>
    </source>
</evidence>
<dbReference type="InterPro" id="IPR020843">
    <property type="entry name" value="ER"/>
</dbReference>
<dbReference type="SMART" id="SM00829">
    <property type="entry name" value="PKS_ER"/>
    <property type="match status" value="1"/>
</dbReference>
<dbReference type="Pfam" id="PF08240">
    <property type="entry name" value="ADH_N"/>
    <property type="match status" value="1"/>
</dbReference>
<dbReference type="GO" id="GO:0016651">
    <property type="term" value="F:oxidoreductase activity, acting on NAD(P)H"/>
    <property type="evidence" value="ECO:0007669"/>
    <property type="project" value="TreeGrafter"/>
</dbReference>
<dbReference type="InterPro" id="IPR013154">
    <property type="entry name" value="ADH-like_N"/>
</dbReference>
<dbReference type="KEGG" id="nah:F5544_24825"/>
<evidence type="ECO:0000259" key="3">
    <source>
        <dbReference type="SMART" id="SM00829"/>
    </source>
</evidence>
<dbReference type="Gene3D" id="3.40.50.720">
    <property type="entry name" value="NAD(P)-binding Rossmann-like Domain"/>
    <property type="match status" value="1"/>
</dbReference>
<dbReference type="Proteomes" id="UP000503540">
    <property type="component" value="Chromosome"/>
</dbReference>
<keyword evidence="5" id="KW-1185">Reference proteome</keyword>
<gene>
    <name evidence="4" type="ORF">F5544_24825</name>
</gene>
<sequence length="345" mass="35887">MLTAVRRDGSPCWNSDQAVESGGFRMRAAVVTRFGPAAEVVRVRDYEPPALGAGAVAVRMLAAAINPSDLVTVSGAYASRTELPLVPGFEGVGRVCGVGPGVTTVAVGDRVLPIGSAGAWQQVKTTEARWCFRVLPDLTDEQAALSYINPLTAVRMVSEFALPRGAPAVAVNAAGSAIGGMLARLLNRHGIRPVALVRGDADGPGTAGPEWAGVLSTREPGWERELIRLTGGGPEIGYDAVGGAAGDVLIATLRPGGSLVHYGLLSGRPLSARRPDVSIVLYRLRDWVHRAGHGELQSALDEAGRLVLDGTAASTVQGTFPLDDVRSAILTTQRSGGRGKVLLLP</sequence>
<dbReference type="EMBL" id="CP046172">
    <property type="protein sequence ID" value="QIS12820.1"/>
    <property type="molecule type" value="Genomic_DNA"/>
</dbReference>
<evidence type="ECO:0000256" key="1">
    <source>
        <dbReference type="ARBA" id="ARBA00022857"/>
    </source>
</evidence>
<dbReference type="SUPFAM" id="SSF50129">
    <property type="entry name" value="GroES-like"/>
    <property type="match status" value="1"/>
</dbReference>
<dbReference type="CDD" id="cd05282">
    <property type="entry name" value="ETR_like"/>
    <property type="match status" value="1"/>
</dbReference>
<keyword evidence="2" id="KW-0560">Oxidoreductase</keyword>